<sequence length="436" mass="47406">MTTTHEPDDLKITDEDSKRLEKISLLHASYPRLKNGVYISRASVNKEKSIYVATSIHAIEIFHGGARAIIAELNGLQTPLEISQVLSAPIELIDLVLEQLKDANFIDTVRNKITLHNRFQSSIASRAAHTKDQSLDAAFSQLQKRLAPELSQATWIAGANDGGVNLLSARQNYGIEIFGSSRTAALICSILLASGVTNTRIALSSTQQHPTIIDSDLGTGALRVSDIGLSFRGRLEELSREWSLFPVSSNHGSIHKALPQSLPEKTLRVVVGNFDPELVEQFNRGGQDHLIVGKSAGGVALCGPLVQPGFTPCLQCLALANEERNGKIHRQLVATHGTSEEMPIAMAHHVAAITAHAILDFIDTGTSILMGSQLHLSFLEPLIPETKRFSRHPNCRCIWSTTSAEGNLNGGETKKAIELFGSKLILEMNEDSTAKR</sequence>
<protein>
    <submittedName>
        <fullName evidence="1">Unannotated protein</fullName>
    </submittedName>
</protein>
<dbReference type="Gene3D" id="3.40.50.720">
    <property type="entry name" value="NAD(P)-binding Rossmann-like Domain"/>
    <property type="match status" value="1"/>
</dbReference>
<proteinExistence type="predicted"/>
<dbReference type="AlphaFoldDB" id="A0A6J7CH16"/>
<reference evidence="1" key="1">
    <citation type="submission" date="2020-05" db="EMBL/GenBank/DDBJ databases">
        <authorList>
            <person name="Chiriac C."/>
            <person name="Salcher M."/>
            <person name="Ghai R."/>
            <person name="Kavagutti S V."/>
        </authorList>
    </citation>
    <scope>NUCLEOTIDE SEQUENCE</scope>
</reference>
<gene>
    <name evidence="1" type="ORF">UFOPK3342_00135</name>
</gene>
<organism evidence="1">
    <name type="scientific">freshwater metagenome</name>
    <dbReference type="NCBI Taxonomy" id="449393"/>
    <lineage>
        <taxon>unclassified sequences</taxon>
        <taxon>metagenomes</taxon>
        <taxon>ecological metagenomes</taxon>
    </lineage>
</organism>
<name>A0A6J7CH16_9ZZZZ</name>
<accession>A0A6J7CH16</accession>
<dbReference type="EMBL" id="CAFBLH010000002">
    <property type="protein sequence ID" value="CAB4856078.1"/>
    <property type="molecule type" value="Genomic_DNA"/>
</dbReference>
<evidence type="ECO:0000313" key="1">
    <source>
        <dbReference type="EMBL" id="CAB4856078.1"/>
    </source>
</evidence>